<name>A0A0U3AW01_9ALTE</name>
<dbReference type="RefSeq" id="WP_062475438.1">
    <property type="nucleotide sequence ID" value="NZ_CP013650.1"/>
</dbReference>
<dbReference type="SUPFAM" id="SSF101327">
    <property type="entry name" value="YgfB-like"/>
    <property type="match status" value="1"/>
</dbReference>
<sequence>MNHQLLGGLCERYPEQLRGHLEIQGLCFAVAAAPEIPPPQQWMAWALISPEDIDQVLADKLAEPLMDCFKQQLVLMRNEQSAAVLPKECEFYPGMTLESPLSQWLCGCLLGHRQLEPVWQKAWQTMQQQEPEQAPQAAKELSHILRLLSTFANVELAIKQAAERGNPDLSNQLSDIALTLPRALQSYVKLSGTLAGYLPNQFETFKS</sequence>
<dbReference type="KEGG" id="lal:AT746_01435"/>
<proteinExistence type="predicted"/>
<dbReference type="InterPro" id="IPR011978">
    <property type="entry name" value="YgfB-like"/>
</dbReference>
<evidence type="ECO:0000313" key="2">
    <source>
        <dbReference type="Proteomes" id="UP000068447"/>
    </source>
</evidence>
<dbReference type="STRING" id="1526571.AT746_01435"/>
<dbReference type="EMBL" id="CP013650">
    <property type="protein sequence ID" value="ALS97072.1"/>
    <property type="molecule type" value="Genomic_DNA"/>
</dbReference>
<protein>
    <recommendedName>
        <fullName evidence="3">YecA family protein</fullName>
    </recommendedName>
</protein>
<accession>A0A0U3AW01</accession>
<dbReference type="Pfam" id="PF03695">
    <property type="entry name" value="UPF0149"/>
    <property type="match status" value="1"/>
</dbReference>
<dbReference type="AlphaFoldDB" id="A0A0U3AW01"/>
<reference evidence="1 2" key="1">
    <citation type="submission" date="2015-12" db="EMBL/GenBank/DDBJ databases">
        <title>Complete genome of Lacimicrobium alkaliphilum KCTC 32984.</title>
        <authorList>
            <person name="Kim S.-G."/>
            <person name="Lee Y.-J."/>
        </authorList>
    </citation>
    <scope>NUCLEOTIDE SEQUENCE [LARGE SCALE GENOMIC DNA]</scope>
    <source>
        <strain evidence="1 2">YelD216</strain>
    </source>
</reference>
<evidence type="ECO:0008006" key="3">
    <source>
        <dbReference type="Google" id="ProtNLM"/>
    </source>
</evidence>
<keyword evidence="2" id="KW-1185">Reference proteome</keyword>
<organism evidence="1 2">
    <name type="scientific">Lacimicrobium alkaliphilum</name>
    <dbReference type="NCBI Taxonomy" id="1526571"/>
    <lineage>
        <taxon>Bacteria</taxon>
        <taxon>Pseudomonadati</taxon>
        <taxon>Pseudomonadota</taxon>
        <taxon>Gammaproteobacteria</taxon>
        <taxon>Alteromonadales</taxon>
        <taxon>Alteromonadaceae</taxon>
        <taxon>Lacimicrobium</taxon>
    </lineage>
</organism>
<evidence type="ECO:0000313" key="1">
    <source>
        <dbReference type="EMBL" id="ALS97072.1"/>
    </source>
</evidence>
<dbReference type="OrthoDB" id="6383265at2"/>
<dbReference type="InterPro" id="IPR036255">
    <property type="entry name" value="YgfB-like_sf"/>
</dbReference>
<dbReference type="Proteomes" id="UP000068447">
    <property type="component" value="Chromosome"/>
</dbReference>
<gene>
    <name evidence="1" type="ORF">AT746_01435</name>
</gene>